<comment type="pathway">
    <text evidence="3 16">Amino-acid biosynthesis; L-methionine biosynthesis via de novo pathway; L-homoserine from L-aspartate: step 1/3.</text>
</comment>
<dbReference type="InterPro" id="IPR018042">
    <property type="entry name" value="Aspartate_kinase_CS"/>
</dbReference>
<dbReference type="GO" id="GO:0005829">
    <property type="term" value="C:cytosol"/>
    <property type="evidence" value="ECO:0007669"/>
    <property type="project" value="TreeGrafter"/>
</dbReference>
<dbReference type="InterPro" id="IPR036393">
    <property type="entry name" value="AceGlu_kinase-like_sf"/>
</dbReference>
<evidence type="ECO:0000256" key="13">
    <source>
        <dbReference type="ARBA" id="ARBA00047872"/>
    </source>
</evidence>
<dbReference type="OrthoDB" id="9799110at2"/>
<name>A0A1M6JDJ2_9FIRM</name>
<dbReference type="Gene3D" id="3.40.1160.10">
    <property type="entry name" value="Acetylglutamate kinase-like"/>
    <property type="match status" value="1"/>
</dbReference>
<comment type="function">
    <text evidence="1">Catalyzes the phosphorylation of the beta-carboxyl group of aspartic acid with ATP to yield 4-phospho-L-aspartate, which is involved in the branched biosynthetic pathway leading to the biosynthesis of amino acids threonine, isoleucine and methionine.</text>
</comment>
<dbReference type="Pfam" id="PF13840">
    <property type="entry name" value="ACT_7"/>
    <property type="match status" value="1"/>
</dbReference>
<comment type="catalytic activity">
    <reaction evidence="13 15">
        <text>L-aspartate + ATP = 4-phospho-L-aspartate + ADP</text>
        <dbReference type="Rhea" id="RHEA:23776"/>
        <dbReference type="ChEBI" id="CHEBI:29991"/>
        <dbReference type="ChEBI" id="CHEBI:30616"/>
        <dbReference type="ChEBI" id="CHEBI:57535"/>
        <dbReference type="ChEBI" id="CHEBI:456216"/>
        <dbReference type="EC" id="2.7.2.4"/>
    </reaction>
</comment>
<organism evidence="19 20">
    <name type="scientific">Tepidibacter formicigenes DSM 15518</name>
    <dbReference type="NCBI Taxonomy" id="1123349"/>
    <lineage>
        <taxon>Bacteria</taxon>
        <taxon>Bacillati</taxon>
        <taxon>Bacillota</taxon>
        <taxon>Clostridia</taxon>
        <taxon>Peptostreptococcales</taxon>
        <taxon>Peptostreptococcaceae</taxon>
        <taxon>Tepidibacter</taxon>
    </lineage>
</organism>
<feature type="binding site" evidence="14">
    <location>
        <begin position="178"/>
        <end position="179"/>
    </location>
    <ligand>
        <name>ATP</name>
        <dbReference type="ChEBI" id="CHEBI:30616"/>
    </ligand>
</feature>
<dbReference type="CDD" id="cd04937">
    <property type="entry name" value="ACT_AKi-DapG-BS_2"/>
    <property type="match status" value="1"/>
</dbReference>
<comment type="pathway">
    <text evidence="4 16">Amino-acid biosynthesis; L-threonine biosynthesis; L-threonine from L-aspartate: step 1/5.</text>
</comment>
<evidence type="ECO:0000256" key="3">
    <source>
        <dbReference type="ARBA" id="ARBA00004986"/>
    </source>
</evidence>
<feature type="binding site" evidence="14">
    <location>
        <position position="79"/>
    </location>
    <ligand>
        <name>substrate</name>
    </ligand>
</feature>
<feature type="binding site" evidence="14">
    <location>
        <position position="52"/>
    </location>
    <ligand>
        <name>substrate</name>
    </ligand>
</feature>
<dbReference type="EMBL" id="FRAE01000004">
    <property type="protein sequence ID" value="SHJ44714.1"/>
    <property type="molecule type" value="Genomic_DNA"/>
</dbReference>
<dbReference type="PANTHER" id="PTHR21499:SF3">
    <property type="entry name" value="ASPARTOKINASE"/>
    <property type="match status" value="1"/>
</dbReference>
<gene>
    <name evidence="19" type="ORF">SAMN02744037_00084</name>
</gene>
<keyword evidence="7 15" id="KW-0808">Transferase</keyword>
<evidence type="ECO:0000256" key="11">
    <source>
        <dbReference type="ARBA" id="ARBA00022915"/>
    </source>
</evidence>
<evidence type="ECO:0000256" key="8">
    <source>
        <dbReference type="ARBA" id="ARBA00022741"/>
    </source>
</evidence>
<dbReference type="UniPathway" id="UPA00051">
    <property type="reaction ID" value="UER00462"/>
</dbReference>
<dbReference type="NCBIfam" id="TIGR00657">
    <property type="entry name" value="asp_kinases"/>
    <property type="match status" value="1"/>
</dbReference>
<dbReference type="UniPathway" id="UPA00034">
    <property type="reaction ID" value="UER00015"/>
</dbReference>
<comment type="similarity">
    <text evidence="5 15">Belongs to the aspartokinase family.</text>
</comment>
<evidence type="ECO:0000256" key="6">
    <source>
        <dbReference type="ARBA" id="ARBA00022605"/>
    </source>
</evidence>
<dbReference type="STRING" id="1123349.SAMN02744037_00084"/>
<dbReference type="InterPro" id="IPR045865">
    <property type="entry name" value="ACT-like_dom_sf"/>
</dbReference>
<evidence type="ECO:0000256" key="1">
    <source>
        <dbReference type="ARBA" id="ARBA00003121"/>
    </source>
</evidence>
<evidence type="ECO:0000256" key="12">
    <source>
        <dbReference type="ARBA" id="ARBA00023154"/>
    </source>
</evidence>
<sequence length="405" mass="44778">MNILVQKFGGTSVESYEKMIKVSEIIKEYKEKGYDLVVVVSAMGRKGAPYATDTLIQLCKEINEEPSLRELDLIMSCGEIISGTLLVNTLKNIGIDSVLLTGAQAGIITDGKYGDSTVIDISPIRIHDELSSGKVVIVTGFQGITKKGEVTTLGRGGSDTSAVIIGKGIKAKTVEIYTDVDGIMTADPKIEPNAKIIKNINYDEVFQMAEKGAKVIHPRAVEIAKNSNIVLKIKNTLNPKEGTNICSYTLTDIDSYRVNEKKLMTAIAHKNDIIQVMIKNCKEDIFTDILNEMKKNGISIDMINFFVKEKAFTIDSNKLKILKNILDSYKLEYNLIENCSKVTLIGSRITGIPGVMVKIVRALSKKDIKILQTSDSHMTISCLINEKDLKYAVNALHEEFNLFEE</sequence>
<keyword evidence="10 14" id="KW-0067">ATP-binding</keyword>
<dbReference type="NCBIfam" id="NF006068">
    <property type="entry name" value="PRK08210.1"/>
    <property type="match status" value="1"/>
</dbReference>
<dbReference type="AlphaFoldDB" id="A0A1M6JDJ2"/>
<protein>
    <recommendedName>
        <fullName evidence="15">Aspartokinase</fullName>
        <ecNumber evidence="15">2.7.2.4</ecNumber>
    </recommendedName>
</protein>
<evidence type="ECO:0000256" key="15">
    <source>
        <dbReference type="RuleBase" id="RU003448"/>
    </source>
</evidence>
<evidence type="ECO:0000256" key="5">
    <source>
        <dbReference type="ARBA" id="ARBA00010122"/>
    </source>
</evidence>
<dbReference type="Gene3D" id="3.30.2130.10">
    <property type="entry name" value="VC0802-like"/>
    <property type="match status" value="1"/>
</dbReference>
<dbReference type="GO" id="GO:0019877">
    <property type="term" value="P:diaminopimelate biosynthetic process"/>
    <property type="evidence" value="ECO:0007669"/>
    <property type="project" value="UniProtKB-KW"/>
</dbReference>
<evidence type="ECO:0000259" key="18">
    <source>
        <dbReference type="Pfam" id="PF13840"/>
    </source>
</evidence>
<evidence type="ECO:0000313" key="20">
    <source>
        <dbReference type="Proteomes" id="UP000242497"/>
    </source>
</evidence>
<keyword evidence="8 14" id="KW-0547">Nucleotide-binding</keyword>
<evidence type="ECO:0000256" key="2">
    <source>
        <dbReference type="ARBA" id="ARBA00004766"/>
    </source>
</evidence>
<dbReference type="Proteomes" id="UP000242497">
    <property type="component" value="Unassembled WGS sequence"/>
</dbReference>
<feature type="domain" description="CASTOR ACT" evidence="18">
    <location>
        <begin position="336"/>
        <end position="398"/>
    </location>
</feature>
<dbReference type="PIRSF" id="PIRSF000726">
    <property type="entry name" value="Asp_kin"/>
    <property type="match status" value="1"/>
</dbReference>
<evidence type="ECO:0000256" key="16">
    <source>
        <dbReference type="RuleBase" id="RU004249"/>
    </source>
</evidence>
<evidence type="ECO:0000256" key="9">
    <source>
        <dbReference type="ARBA" id="ARBA00022777"/>
    </source>
</evidence>
<keyword evidence="9 15" id="KW-0418">Kinase</keyword>
<dbReference type="RefSeq" id="WP_072886440.1">
    <property type="nucleotide sequence ID" value="NZ_FRAE01000004.1"/>
</dbReference>
<keyword evidence="20" id="KW-1185">Reference proteome</keyword>
<dbReference type="EC" id="2.7.2.4" evidence="15"/>
<dbReference type="PROSITE" id="PS00324">
    <property type="entry name" value="ASPARTOKINASE"/>
    <property type="match status" value="1"/>
</dbReference>
<dbReference type="GO" id="GO:0009089">
    <property type="term" value="P:lysine biosynthetic process via diaminopimelate"/>
    <property type="evidence" value="ECO:0007669"/>
    <property type="project" value="UniProtKB-UniPathway"/>
</dbReference>
<feature type="binding site" evidence="14">
    <location>
        <begin position="214"/>
        <end position="215"/>
    </location>
    <ligand>
        <name>ATP</name>
        <dbReference type="ChEBI" id="CHEBI:30616"/>
    </ligand>
</feature>
<dbReference type="UniPathway" id="UPA00050">
    <property type="reaction ID" value="UER00461"/>
</dbReference>
<dbReference type="InterPro" id="IPR001048">
    <property type="entry name" value="Asp/Glu/Uridylate_kinase"/>
</dbReference>
<dbReference type="SUPFAM" id="SSF55021">
    <property type="entry name" value="ACT-like"/>
    <property type="match status" value="2"/>
</dbReference>
<evidence type="ECO:0000259" key="17">
    <source>
        <dbReference type="Pfam" id="PF00696"/>
    </source>
</evidence>
<reference evidence="20" key="1">
    <citation type="submission" date="2016-11" db="EMBL/GenBank/DDBJ databases">
        <authorList>
            <person name="Varghese N."/>
            <person name="Submissions S."/>
        </authorList>
    </citation>
    <scope>NUCLEOTIDE SEQUENCE [LARGE SCALE GENOMIC DNA]</scope>
    <source>
        <strain evidence="20">DSM 15518</strain>
    </source>
</reference>
<evidence type="ECO:0000256" key="4">
    <source>
        <dbReference type="ARBA" id="ARBA00005139"/>
    </source>
</evidence>
<proteinExistence type="inferred from homology"/>
<keyword evidence="6 16" id="KW-0028">Amino-acid biosynthesis</keyword>
<feature type="domain" description="Aspartate/glutamate/uridylate kinase" evidence="17">
    <location>
        <begin position="3"/>
        <end position="235"/>
    </location>
</feature>
<keyword evidence="12" id="KW-0457">Lysine biosynthesis</keyword>
<dbReference type="GO" id="GO:0004072">
    <property type="term" value="F:aspartate kinase activity"/>
    <property type="evidence" value="ECO:0007669"/>
    <property type="project" value="UniProtKB-EC"/>
</dbReference>
<dbReference type="SUPFAM" id="SSF53633">
    <property type="entry name" value="Carbamate kinase-like"/>
    <property type="match status" value="1"/>
</dbReference>
<dbReference type="InterPro" id="IPR005260">
    <property type="entry name" value="Asp_kin_monofn"/>
</dbReference>
<evidence type="ECO:0000313" key="19">
    <source>
        <dbReference type="EMBL" id="SHJ44714.1"/>
    </source>
</evidence>
<dbReference type="InterPro" id="IPR027795">
    <property type="entry name" value="CASTOR_ACT_dom"/>
</dbReference>
<dbReference type="PANTHER" id="PTHR21499">
    <property type="entry name" value="ASPARTATE KINASE"/>
    <property type="match status" value="1"/>
</dbReference>
<dbReference type="GO" id="GO:0009090">
    <property type="term" value="P:homoserine biosynthetic process"/>
    <property type="evidence" value="ECO:0007669"/>
    <property type="project" value="TreeGrafter"/>
</dbReference>
<dbReference type="Pfam" id="PF00696">
    <property type="entry name" value="AA_kinase"/>
    <property type="match status" value="1"/>
</dbReference>
<keyword evidence="11" id="KW-0220">Diaminopimelate biosynthesis</keyword>
<dbReference type="InterPro" id="IPR001341">
    <property type="entry name" value="Asp_kinase"/>
</dbReference>
<dbReference type="GO" id="GO:0005524">
    <property type="term" value="F:ATP binding"/>
    <property type="evidence" value="ECO:0007669"/>
    <property type="project" value="UniProtKB-KW"/>
</dbReference>
<accession>A0A1M6JDJ2</accession>
<feature type="binding site" evidence="14">
    <location>
        <begin position="7"/>
        <end position="10"/>
    </location>
    <ligand>
        <name>ATP</name>
        <dbReference type="ChEBI" id="CHEBI:30616"/>
    </ligand>
</feature>
<dbReference type="GO" id="GO:0009088">
    <property type="term" value="P:threonine biosynthetic process"/>
    <property type="evidence" value="ECO:0007669"/>
    <property type="project" value="UniProtKB-UniPathway"/>
</dbReference>
<evidence type="ECO:0000256" key="10">
    <source>
        <dbReference type="ARBA" id="ARBA00022840"/>
    </source>
</evidence>
<evidence type="ECO:0000256" key="7">
    <source>
        <dbReference type="ARBA" id="ARBA00022679"/>
    </source>
</evidence>
<comment type="pathway">
    <text evidence="2 16">Amino-acid biosynthesis; L-lysine biosynthesis via DAP pathway; (S)-tetrahydrodipicolinate from L-aspartate: step 1/4.</text>
</comment>
<evidence type="ECO:0000256" key="14">
    <source>
        <dbReference type="PIRSR" id="PIRSR000726-1"/>
    </source>
</evidence>